<dbReference type="EMBL" id="JAKKPZ010000035">
    <property type="protein sequence ID" value="KAI1708422.1"/>
    <property type="molecule type" value="Genomic_DNA"/>
</dbReference>
<keyword evidence="3" id="KW-1185">Reference proteome</keyword>
<protein>
    <submittedName>
        <fullName evidence="2">Uncharacterized protein</fullName>
    </submittedName>
</protein>
<gene>
    <name evidence="2" type="ORF">DdX_11802</name>
</gene>
<reference evidence="2" key="1">
    <citation type="submission" date="2022-01" db="EMBL/GenBank/DDBJ databases">
        <title>Genome Sequence Resource for Two Populations of Ditylenchus destructor, the Migratory Endoparasitic Phytonematode.</title>
        <authorList>
            <person name="Zhang H."/>
            <person name="Lin R."/>
            <person name="Xie B."/>
        </authorList>
    </citation>
    <scope>NUCLEOTIDE SEQUENCE</scope>
    <source>
        <strain evidence="2">BazhouSP</strain>
    </source>
</reference>
<evidence type="ECO:0000256" key="1">
    <source>
        <dbReference type="SAM" id="MobiDB-lite"/>
    </source>
</evidence>
<feature type="compositionally biased region" description="Basic residues" evidence="1">
    <location>
        <begin position="61"/>
        <end position="70"/>
    </location>
</feature>
<dbReference type="AlphaFoldDB" id="A0AAD4N1R4"/>
<accession>A0AAD4N1R4</accession>
<organism evidence="2 3">
    <name type="scientific">Ditylenchus destructor</name>
    <dbReference type="NCBI Taxonomy" id="166010"/>
    <lineage>
        <taxon>Eukaryota</taxon>
        <taxon>Metazoa</taxon>
        <taxon>Ecdysozoa</taxon>
        <taxon>Nematoda</taxon>
        <taxon>Chromadorea</taxon>
        <taxon>Rhabditida</taxon>
        <taxon>Tylenchina</taxon>
        <taxon>Tylenchomorpha</taxon>
        <taxon>Sphaerularioidea</taxon>
        <taxon>Anguinidae</taxon>
        <taxon>Anguininae</taxon>
        <taxon>Ditylenchus</taxon>
    </lineage>
</organism>
<feature type="compositionally biased region" description="Basic residues" evidence="1">
    <location>
        <begin position="1"/>
        <end position="16"/>
    </location>
</feature>
<feature type="region of interest" description="Disordered" evidence="1">
    <location>
        <begin position="1"/>
        <end position="111"/>
    </location>
</feature>
<comment type="caution">
    <text evidence="2">The sequence shown here is derived from an EMBL/GenBank/DDBJ whole genome shotgun (WGS) entry which is preliminary data.</text>
</comment>
<sequence>MPKESRKRTKKRRRRPSTSSDSSSSPTPSRHRKRVRKTHTRRRSSSSSSSNSSSSSASRDRSKKHKRRKNEKYQAPESAQKSRDWDEPSSSQIPESDDDFDENLKPKRGPVPCRRGEFAQATTQNPSSVLIIDHVGQLFQCGVGNNLGLSQIFAEQMSSIKQLLIGKTAKIRSQNKSTYFRITELTTFRGKILKKMKKKFRKHLQKPEWPFLVKGVDDSELEYFPIEMAYLVPD</sequence>
<evidence type="ECO:0000313" key="2">
    <source>
        <dbReference type="EMBL" id="KAI1708422.1"/>
    </source>
</evidence>
<dbReference type="Proteomes" id="UP001201812">
    <property type="component" value="Unassembled WGS sequence"/>
</dbReference>
<name>A0AAD4N1R4_9BILA</name>
<feature type="compositionally biased region" description="Low complexity" evidence="1">
    <location>
        <begin position="45"/>
        <end position="57"/>
    </location>
</feature>
<feature type="compositionally biased region" description="Low complexity" evidence="1">
    <location>
        <begin position="17"/>
        <end position="28"/>
    </location>
</feature>
<evidence type="ECO:0000313" key="3">
    <source>
        <dbReference type="Proteomes" id="UP001201812"/>
    </source>
</evidence>
<proteinExistence type="predicted"/>
<feature type="compositionally biased region" description="Basic residues" evidence="1">
    <location>
        <begin position="29"/>
        <end position="44"/>
    </location>
</feature>